<accession>A0A6B3BL22</accession>
<feature type="compositionally biased region" description="Low complexity" evidence="1">
    <location>
        <begin position="108"/>
        <end position="127"/>
    </location>
</feature>
<dbReference type="EMBL" id="JAAGLU010000002">
    <property type="protein sequence ID" value="NEC84679.1"/>
    <property type="molecule type" value="Genomic_DNA"/>
</dbReference>
<organism evidence="3">
    <name type="scientific">Streptomyces sp. SID12501</name>
    <dbReference type="NCBI Taxonomy" id="2706042"/>
    <lineage>
        <taxon>Bacteria</taxon>
        <taxon>Bacillati</taxon>
        <taxon>Actinomycetota</taxon>
        <taxon>Actinomycetes</taxon>
        <taxon>Kitasatosporales</taxon>
        <taxon>Streptomycetaceae</taxon>
        <taxon>Streptomyces</taxon>
    </lineage>
</organism>
<evidence type="ECO:0000256" key="1">
    <source>
        <dbReference type="SAM" id="MobiDB-lite"/>
    </source>
</evidence>
<feature type="compositionally biased region" description="Polar residues" evidence="1">
    <location>
        <begin position="96"/>
        <end position="106"/>
    </location>
</feature>
<keyword evidence="2" id="KW-1133">Transmembrane helix</keyword>
<evidence type="ECO:0000256" key="2">
    <source>
        <dbReference type="SAM" id="Phobius"/>
    </source>
</evidence>
<evidence type="ECO:0000313" key="3">
    <source>
        <dbReference type="EMBL" id="NEC84679.1"/>
    </source>
</evidence>
<dbReference type="AlphaFoldDB" id="A0A6B3BL22"/>
<dbReference type="RefSeq" id="WP_164312145.1">
    <property type="nucleotide sequence ID" value="NZ_JAAGLU010000002.1"/>
</dbReference>
<feature type="transmembrane region" description="Helical" evidence="2">
    <location>
        <begin position="7"/>
        <end position="32"/>
    </location>
</feature>
<feature type="transmembrane region" description="Helical" evidence="2">
    <location>
        <begin position="38"/>
        <end position="58"/>
    </location>
</feature>
<gene>
    <name evidence="3" type="ORF">G3I71_02080</name>
</gene>
<proteinExistence type="predicted"/>
<sequence>MRRNLRWAAAGLVTAMAFALPTWLCGAVFLPSTVTDPAIRWSLSSTLGVVLATLAATWGQGFATRSQQENTPAPPPDGPVTASGERSIAVKGSPVGNISTGDSGTRNAPARPATATPAAPAPDSAQPQPEPRPESAPGSVTASGERSIAVHGNPGGTVSTGDQFGEDPA</sequence>
<keyword evidence="2" id="KW-0472">Membrane</keyword>
<reference evidence="3" key="1">
    <citation type="submission" date="2020-01" db="EMBL/GenBank/DDBJ databases">
        <title>Insect and environment-associated Actinomycetes.</title>
        <authorList>
            <person name="Currrie C."/>
            <person name="Chevrette M."/>
            <person name="Carlson C."/>
            <person name="Stubbendieck R."/>
            <person name="Wendt-Pienkowski E."/>
        </authorList>
    </citation>
    <scope>NUCLEOTIDE SEQUENCE</scope>
    <source>
        <strain evidence="3">SID12501</strain>
    </source>
</reference>
<feature type="region of interest" description="Disordered" evidence="1">
    <location>
        <begin position="64"/>
        <end position="169"/>
    </location>
</feature>
<name>A0A6B3BL22_9ACTN</name>
<protein>
    <submittedName>
        <fullName evidence="3">Uncharacterized protein</fullName>
    </submittedName>
</protein>
<keyword evidence="2" id="KW-0812">Transmembrane</keyword>
<comment type="caution">
    <text evidence="3">The sequence shown here is derived from an EMBL/GenBank/DDBJ whole genome shotgun (WGS) entry which is preliminary data.</text>
</comment>